<keyword evidence="3" id="KW-1185">Reference proteome</keyword>
<comment type="caution">
    <text evidence="1">The sequence shown here is derived from an EMBL/GenBank/DDBJ whole genome shotgun (WGS) entry which is preliminary data.</text>
</comment>
<evidence type="ECO:0000313" key="4">
    <source>
        <dbReference type="Proteomes" id="UP000435112"/>
    </source>
</evidence>
<organism evidence="1 4">
    <name type="scientific">Phytophthora rubi</name>
    <dbReference type="NCBI Taxonomy" id="129364"/>
    <lineage>
        <taxon>Eukaryota</taxon>
        <taxon>Sar</taxon>
        <taxon>Stramenopiles</taxon>
        <taxon>Oomycota</taxon>
        <taxon>Peronosporomycetes</taxon>
        <taxon>Peronosporales</taxon>
        <taxon>Peronosporaceae</taxon>
        <taxon>Phytophthora</taxon>
    </lineage>
</organism>
<evidence type="ECO:0000313" key="2">
    <source>
        <dbReference type="EMBL" id="KAE9352025.1"/>
    </source>
</evidence>
<sequence length="103" mass="11588">MKYRQSVSLKRIFKLIWVFCLLLCVCVGGANRTVFRKDHRRKQNAPFGREMVNILVAELRGPWPCRAPGRTAAVRCCHRTLRDARGSSNLGSPLSSLCATPDT</sequence>
<name>A0A6A3NCJ3_9STRA</name>
<evidence type="ECO:0000313" key="3">
    <source>
        <dbReference type="Proteomes" id="UP000434957"/>
    </source>
</evidence>
<proteinExistence type="predicted"/>
<accession>A0A6A3NCJ3</accession>
<protein>
    <submittedName>
        <fullName evidence="1">Uncharacterized protein</fullName>
    </submittedName>
</protein>
<dbReference type="EMBL" id="QXFU01000183">
    <property type="protein sequence ID" value="KAE9041101.1"/>
    <property type="molecule type" value="Genomic_DNA"/>
</dbReference>
<gene>
    <name evidence="1" type="ORF">PR002_g4624</name>
    <name evidence="2" type="ORF">PR003_g4606</name>
</gene>
<evidence type="ECO:0000313" key="1">
    <source>
        <dbReference type="EMBL" id="KAE9041101.1"/>
    </source>
</evidence>
<dbReference type="AlphaFoldDB" id="A0A6A3NCJ3"/>
<reference evidence="1 4" key="1">
    <citation type="submission" date="2018-09" db="EMBL/GenBank/DDBJ databases">
        <title>Genomic investigation of the strawberry pathogen Phytophthora fragariae indicates pathogenicity is determined by transcriptional variation in three key races.</title>
        <authorList>
            <person name="Adams T.M."/>
            <person name="Armitage A.D."/>
            <person name="Sobczyk M.K."/>
            <person name="Bates H.J."/>
            <person name="Dunwell J.M."/>
            <person name="Nellist C.F."/>
            <person name="Harrison R.J."/>
        </authorList>
    </citation>
    <scope>NUCLEOTIDE SEQUENCE [LARGE SCALE GENOMIC DNA]</scope>
    <source>
        <strain evidence="1 4">SCRP324</strain>
        <strain evidence="2 3">SCRP333</strain>
    </source>
</reference>
<dbReference type="EMBL" id="QXFT01000176">
    <property type="protein sequence ID" value="KAE9352025.1"/>
    <property type="molecule type" value="Genomic_DNA"/>
</dbReference>
<dbReference type="OrthoDB" id="10286562at2759"/>
<dbReference type="Proteomes" id="UP000435112">
    <property type="component" value="Unassembled WGS sequence"/>
</dbReference>
<dbReference type="Proteomes" id="UP000434957">
    <property type="component" value="Unassembled WGS sequence"/>
</dbReference>